<organism evidence="2 5">
    <name type="scientific">Adineta steineri</name>
    <dbReference type="NCBI Taxonomy" id="433720"/>
    <lineage>
        <taxon>Eukaryota</taxon>
        <taxon>Metazoa</taxon>
        <taxon>Spiralia</taxon>
        <taxon>Gnathifera</taxon>
        <taxon>Rotifera</taxon>
        <taxon>Eurotatoria</taxon>
        <taxon>Bdelloidea</taxon>
        <taxon>Adinetida</taxon>
        <taxon>Adinetidae</taxon>
        <taxon>Adineta</taxon>
    </lineage>
</organism>
<evidence type="ECO:0000313" key="5">
    <source>
        <dbReference type="Proteomes" id="UP000663877"/>
    </source>
</evidence>
<evidence type="ECO:0000313" key="2">
    <source>
        <dbReference type="EMBL" id="CAF1283889.1"/>
    </source>
</evidence>
<dbReference type="PROSITE" id="PS00455">
    <property type="entry name" value="AMP_BINDING"/>
    <property type="match status" value="1"/>
</dbReference>
<dbReference type="EMBL" id="CAJNOI010000457">
    <property type="protein sequence ID" value="CAF1283889.1"/>
    <property type="molecule type" value="Genomic_DNA"/>
</dbReference>
<dbReference type="GO" id="GO:0044550">
    <property type="term" value="P:secondary metabolite biosynthetic process"/>
    <property type="evidence" value="ECO:0007669"/>
    <property type="project" value="TreeGrafter"/>
</dbReference>
<evidence type="ECO:0000313" key="3">
    <source>
        <dbReference type="EMBL" id="CAF1565815.1"/>
    </source>
</evidence>
<protein>
    <recommendedName>
        <fullName evidence="1">AMP-dependent synthetase/ligase domain-containing protein</fullName>
    </recommendedName>
</protein>
<dbReference type="GO" id="GO:0031177">
    <property type="term" value="F:phosphopantetheine binding"/>
    <property type="evidence" value="ECO:0007669"/>
    <property type="project" value="TreeGrafter"/>
</dbReference>
<dbReference type="InterPro" id="IPR042099">
    <property type="entry name" value="ANL_N_sf"/>
</dbReference>
<keyword evidence="4" id="KW-1185">Reference proteome</keyword>
<dbReference type="EMBL" id="CAJNOM010000809">
    <property type="protein sequence ID" value="CAF1565815.1"/>
    <property type="molecule type" value="Genomic_DNA"/>
</dbReference>
<dbReference type="Pfam" id="PF00501">
    <property type="entry name" value="AMP-binding"/>
    <property type="match status" value="1"/>
</dbReference>
<evidence type="ECO:0000259" key="1">
    <source>
        <dbReference type="Pfam" id="PF00501"/>
    </source>
</evidence>
<dbReference type="AlphaFoldDB" id="A0A815CGY3"/>
<dbReference type="PANTHER" id="PTHR45527:SF1">
    <property type="entry name" value="FATTY ACID SYNTHASE"/>
    <property type="match status" value="1"/>
</dbReference>
<comment type="caution">
    <text evidence="2">The sequence shown here is derived from an EMBL/GenBank/DDBJ whole genome shotgun (WGS) entry which is preliminary data.</text>
</comment>
<name>A0A815CGY3_9BILA</name>
<dbReference type="Gene3D" id="3.40.50.12780">
    <property type="entry name" value="N-terminal domain of ligase-like"/>
    <property type="match status" value="1"/>
</dbReference>
<accession>A0A815CGY3</accession>
<dbReference type="GO" id="GO:0005737">
    <property type="term" value="C:cytoplasm"/>
    <property type="evidence" value="ECO:0007669"/>
    <property type="project" value="TreeGrafter"/>
</dbReference>
<dbReference type="Proteomes" id="UP000663832">
    <property type="component" value="Unassembled WGS sequence"/>
</dbReference>
<dbReference type="SUPFAM" id="SSF56801">
    <property type="entry name" value="Acetyl-CoA synthetase-like"/>
    <property type="match status" value="1"/>
</dbReference>
<gene>
    <name evidence="2" type="ORF">BJG266_LOCUS31356</name>
    <name evidence="3" type="ORF">QVE165_LOCUS48336</name>
</gene>
<reference evidence="2" key="1">
    <citation type="submission" date="2021-02" db="EMBL/GenBank/DDBJ databases">
        <authorList>
            <person name="Nowell W R."/>
        </authorList>
    </citation>
    <scope>NUCLEOTIDE SEQUENCE</scope>
</reference>
<sequence length="74" mass="8242">MDSDMNCNCLSSVIVPGEEIAYIIFTSGSSGIPKAVQVRHKNFIDCMHSLAYINAFDKDDTVVQMIRCSFDIHV</sequence>
<dbReference type="OrthoDB" id="10253869at2759"/>
<dbReference type="GO" id="GO:0043041">
    <property type="term" value="P:amino acid activation for nonribosomal peptide biosynthetic process"/>
    <property type="evidence" value="ECO:0007669"/>
    <property type="project" value="TreeGrafter"/>
</dbReference>
<dbReference type="InterPro" id="IPR000873">
    <property type="entry name" value="AMP-dep_synth/lig_dom"/>
</dbReference>
<feature type="domain" description="AMP-dependent synthetase/ligase" evidence="1">
    <location>
        <begin position="14"/>
        <end position="73"/>
    </location>
</feature>
<proteinExistence type="predicted"/>
<evidence type="ECO:0000313" key="4">
    <source>
        <dbReference type="Proteomes" id="UP000663832"/>
    </source>
</evidence>
<dbReference type="Proteomes" id="UP000663877">
    <property type="component" value="Unassembled WGS sequence"/>
</dbReference>
<dbReference type="PANTHER" id="PTHR45527">
    <property type="entry name" value="NONRIBOSOMAL PEPTIDE SYNTHETASE"/>
    <property type="match status" value="1"/>
</dbReference>
<dbReference type="InterPro" id="IPR020845">
    <property type="entry name" value="AMP-binding_CS"/>
</dbReference>